<reference evidence="1 2" key="1">
    <citation type="submission" date="2021-06" db="EMBL/GenBank/DDBJ databases">
        <title>Caerostris extrusa draft genome.</title>
        <authorList>
            <person name="Kono N."/>
            <person name="Arakawa K."/>
        </authorList>
    </citation>
    <scope>NUCLEOTIDE SEQUENCE [LARGE SCALE GENOMIC DNA]</scope>
</reference>
<dbReference type="EMBL" id="BPLR01011838">
    <property type="protein sequence ID" value="GIY49448.1"/>
    <property type="molecule type" value="Genomic_DNA"/>
</dbReference>
<keyword evidence="2" id="KW-1185">Reference proteome</keyword>
<name>A0AAV4TSI6_CAEEX</name>
<evidence type="ECO:0000313" key="1">
    <source>
        <dbReference type="EMBL" id="GIY49448.1"/>
    </source>
</evidence>
<comment type="caution">
    <text evidence="1">The sequence shown here is derived from an EMBL/GenBank/DDBJ whole genome shotgun (WGS) entry which is preliminary data.</text>
</comment>
<organism evidence="1 2">
    <name type="scientific">Caerostris extrusa</name>
    <name type="common">Bark spider</name>
    <name type="synonym">Caerostris bankana</name>
    <dbReference type="NCBI Taxonomy" id="172846"/>
    <lineage>
        <taxon>Eukaryota</taxon>
        <taxon>Metazoa</taxon>
        <taxon>Ecdysozoa</taxon>
        <taxon>Arthropoda</taxon>
        <taxon>Chelicerata</taxon>
        <taxon>Arachnida</taxon>
        <taxon>Araneae</taxon>
        <taxon>Araneomorphae</taxon>
        <taxon>Entelegynae</taxon>
        <taxon>Araneoidea</taxon>
        <taxon>Araneidae</taxon>
        <taxon>Caerostris</taxon>
    </lineage>
</organism>
<accession>A0AAV4TSI6</accession>
<gene>
    <name evidence="1" type="ORF">CEXT_666171</name>
</gene>
<dbReference type="AlphaFoldDB" id="A0AAV4TSI6"/>
<evidence type="ECO:0000313" key="2">
    <source>
        <dbReference type="Proteomes" id="UP001054945"/>
    </source>
</evidence>
<sequence length="66" mass="7379">MSYLCRMSYLPNELLCRVRPKFLRVMGHPLHARQACPDPITLGDATVVLIHTYLKGGLKPLMAVTA</sequence>
<proteinExistence type="predicted"/>
<protein>
    <submittedName>
        <fullName evidence="1">Uncharacterized protein</fullName>
    </submittedName>
</protein>
<dbReference type="Proteomes" id="UP001054945">
    <property type="component" value="Unassembled WGS sequence"/>
</dbReference>